<dbReference type="InterPro" id="IPR000182">
    <property type="entry name" value="GNAT_dom"/>
</dbReference>
<dbReference type="PANTHER" id="PTHR43792:SF1">
    <property type="entry name" value="N-ACETYLTRANSFERASE DOMAIN-CONTAINING PROTEIN"/>
    <property type="match status" value="1"/>
</dbReference>
<proteinExistence type="predicted"/>
<reference evidence="3 5" key="2">
    <citation type="submission" date="2020-08" db="EMBL/GenBank/DDBJ databases">
        <title>Genomic Encyclopedia of Type Strains, Phase IV (KMG-IV): sequencing the most valuable type-strain genomes for metagenomic binning, comparative biology and taxonomic classification.</title>
        <authorList>
            <person name="Goeker M."/>
        </authorList>
    </citation>
    <scope>NUCLEOTIDE SEQUENCE [LARGE SCALE GENOMIC DNA]</scope>
    <source>
        <strain evidence="3 5">DSM 107085</strain>
    </source>
</reference>
<dbReference type="PANTHER" id="PTHR43792">
    <property type="entry name" value="GNAT FAMILY, PUTATIVE (AFU_ORTHOLOGUE AFUA_3G00765)-RELATED-RELATED"/>
    <property type="match status" value="1"/>
</dbReference>
<dbReference type="Gene3D" id="3.40.630.30">
    <property type="match status" value="1"/>
</dbReference>
<dbReference type="AlphaFoldDB" id="A0A099CW95"/>
<sequence>MDRPRIETERLILRRPLREDFDAYAANMADEEASHFIGGPQTRAVAWRGFLQLAGAWDIQGFSMFSVIEKASGRWIGRLGPWFPEGWPGPEVGWGIVRDAWGKGYASEGATASMDFAFDVLGWDRVIHSIAPDNIASQGVARKLGSRRLGTAKLPEPYDDKTIDVWGQSRDEWRTRRRGDA</sequence>
<evidence type="ECO:0000313" key="4">
    <source>
        <dbReference type="Proteomes" id="UP000029708"/>
    </source>
</evidence>
<dbReference type="Proteomes" id="UP000560000">
    <property type="component" value="Unassembled WGS sequence"/>
</dbReference>
<dbReference type="RefSeq" id="WP_043100419.1">
    <property type="nucleotide sequence ID" value="NZ_JACHET010000001.1"/>
</dbReference>
<evidence type="ECO:0000313" key="5">
    <source>
        <dbReference type="Proteomes" id="UP000560000"/>
    </source>
</evidence>
<feature type="domain" description="N-acetyltransferase" evidence="1">
    <location>
        <begin position="11"/>
        <end position="164"/>
    </location>
</feature>
<reference evidence="2 4" key="1">
    <citation type="submission" date="2014-09" db="EMBL/GenBank/DDBJ databases">
        <title>Xanthomonadaceae 3.5X direct submission.</title>
        <authorList>
            <person name="Fang T."/>
            <person name="Wang H."/>
        </authorList>
    </citation>
    <scope>NUCLEOTIDE SEQUENCE [LARGE SCALE GENOMIC DNA]</scope>
    <source>
        <strain evidence="2 4">3.5X</strain>
    </source>
</reference>
<protein>
    <submittedName>
        <fullName evidence="2 3">Acetyltransferase</fullName>
    </submittedName>
</protein>
<dbReference type="InterPro" id="IPR051531">
    <property type="entry name" value="N-acetyltransferase"/>
</dbReference>
<dbReference type="PROSITE" id="PS51186">
    <property type="entry name" value="GNAT"/>
    <property type="match status" value="1"/>
</dbReference>
<keyword evidence="4" id="KW-1185">Reference proteome</keyword>
<dbReference type="OrthoDB" id="9801656at2"/>
<dbReference type="EMBL" id="JROI01000010">
    <property type="protein sequence ID" value="KGI77994.1"/>
    <property type="molecule type" value="Genomic_DNA"/>
</dbReference>
<dbReference type="Pfam" id="PF13302">
    <property type="entry name" value="Acetyltransf_3"/>
    <property type="match status" value="1"/>
</dbReference>
<dbReference type="SUPFAM" id="SSF55729">
    <property type="entry name" value="Acyl-CoA N-acyltransferases (Nat)"/>
    <property type="match status" value="1"/>
</dbReference>
<dbReference type="Proteomes" id="UP000029708">
    <property type="component" value="Unassembled WGS sequence"/>
</dbReference>
<evidence type="ECO:0000313" key="2">
    <source>
        <dbReference type="EMBL" id="KGI77994.1"/>
    </source>
</evidence>
<keyword evidence="2" id="KW-0808">Transferase</keyword>
<evidence type="ECO:0000313" key="3">
    <source>
        <dbReference type="EMBL" id="MBB6183626.1"/>
    </source>
</evidence>
<comment type="caution">
    <text evidence="2">The sequence shown here is derived from an EMBL/GenBank/DDBJ whole genome shotgun (WGS) entry which is preliminary data.</text>
</comment>
<gene>
    <name evidence="3" type="ORF">HNQ86_000971</name>
    <name evidence="2" type="ORF">LF63_0106300</name>
</gene>
<evidence type="ECO:0000259" key="1">
    <source>
        <dbReference type="PROSITE" id="PS51186"/>
    </source>
</evidence>
<dbReference type="InterPro" id="IPR016181">
    <property type="entry name" value="Acyl_CoA_acyltransferase"/>
</dbReference>
<dbReference type="HOGENOM" id="CLU_013985_3_1_6"/>
<dbReference type="STRING" id="1543381.LF63_0106300"/>
<dbReference type="GO" id="GO:0016747">
    <property type="term" value="F:acyltransferase activity, transferring groups other than amino-acyl groups"/>
    <property type="evidence" value="ECO:0007669"/>
    <property type="project" value="InterPro"/>
</dbReference>
<dbReference type="EMBL" id="JACHET010000001">
    <property type="protein sequence ID" value="MBB6183626.1"/>
    <property type="molecule type" value="Genomic_DNA"/>
</dbReference>
<accession>A0A099CW95</accession>
<name>A0A099CW95_9GAMM</name>
<organism evidence="2 4">
    <name type="scientific">Oleiagrimonas soli</name>
    <dbReference type="NCBI Taxonomy" id="1543381"/>
    <lineage>
        <taxon>Bacteria</taxon>
        <taxon>Pseudomonadati</taxon>
        <taxon>Pseudomonadota</taxon>
        <taxon>Gammaproteobacteria</taxon>
        <taxon>Lysobacterales</taxon>
        <taxon>Rhodanobacteraceae</taxon>
        <taxon>Oleiagrimonas</taxon>
    </lineage>
</organism>